<dbReference type="Gene3D" id="1.10.1660.10">
    <property type="match status" value="1"/>
</dbReference>
<dbReference type="AlphaFoldDB" id="E4TN92"/>
<dbReference type="KEGG" id="mtt:Ftrac_3510"/>
<dbReference type="EMBL" id="CP002349">
    <property type="protein sequence ID" value="ADR23480.1"/>
    <property type="molecule type" value="Genomic_DNA"/>
</dbReference>
<reference evidence="1 2" key="1">
    <citation type="journal article" date="2011" name="Stand. Genomic Sci.">
        <title>Complete genome sequence of Marivirga tractuosa type strain (H-43).</title>
        <authorList>
            <person name="Pagani I."/>
            <person name="Chertkov O."/>
            <person name="Lapidus A."/>
            <person name="Lucas S."/>
            <person name="Del Rio T.G."/>
            <person name="Tice H."/>
            <person name="Copeland A."/>
            <person name="Cheng J.F."/>
            <person name="Nolan M."/>
            <person name="Saunders E."/>
            <person name="Pitluck S."/>
            <person name="Held B."/>
            <person name="Goodwin L."/>
            <person name="Liolios K."/>
            <person name="Ovchinikova G."/>
            <person name="Ivanova N."/>
            <person name="Mavromatis K."/>
            <person name="Pati A."/>
            <person name="Chen A."/>
            <person name="Palaniappan K."/>
            <person name="Land M."/>
            <person name="Hauser L."/>
            <person name="Jeffries C.D."/>
            <person name="Detter J.C."/>
            <person name="Han C."/>
            <person name="Tapia R."/>
            <person name="Ngatchou-Djao O.D."/>
            <person name="Rohde M."/>
            <person name="Goker M."/>
            <person name="Spring S."/>
            <person name="Sikorski J."/>
            <person name="Woyke T."/>
            <person name="Bristow J."/>
            <person name="Eisen J.A."/>
            <person name="Markowitz V."/>
            <person name="Hugenholtz P."/>
            <person name="Klenk H.P."/>
            <person name="Kyrpides N.C."/>
        </authorList>
    </citation>
    <scope>NUCLEOTIDE SEQUENCE [LARGE SCALE GENOMIC DNA]</scope>
    <source>
        <strain evidence="2">ATCC 23168 / DSM 4126 / NBRC 15989 / NCIMB 1408 / VKM B-1430 / H-43</strain>
    </source>
</reference>
<dbReference type="OrthoDB" id="798073at2"/>
<dbReference type="SUPFAM" id="SSF46955">
    <property type="entry name" value="Putative DNA-binding domain"/>
    <property type="match status" value="1"/>
</dbReference>
<dbReference type="InterPro" id="IPR009061">
    <property type="entry name" value="DNA-bd_dom_put_sf"/>
</dbReference>
<evidence type="ECO:0000313" key="1">
    <source>
        <dbReference type="EMBL" id="ADR23480.1"/>
    </source>
</evidence>
<keyword evidence="2" id="KW-1185">Reference proteome</keyword>
<dbReference type="Proteomes" id="UP000008720">
    <property type="component" value="Chromosome"/>
</dbReference>
<dbReference type="HOGENOM" id="CLU_2046902_0_0_10"/>
<proteinExistence type="predicted"/>
<evidence type="ECO:0000313" key="2">
    <source>
        <dbReference type="Proteomes" id="UP000008720"/>
    </source>
</evidence>
<sequence length="120" mass="13852">MKKLFFEPPYRPMLANVKQFNFAMQNNVTITMSLDEFKQVIRDTIETSSSTATIDVEGDEMNQKEAAKFLGVTQTTIIKYKREGKIPYEQLPGSTKVKYYKSQLKKVISKNRHLLGPSRK</sequence>
<organism evidence="1 2">
    <name type="scientific">Marivirga tractuosa (strain ATCC 23168 / DSM 4126 / NBRC 15989 / NCIMB 1408 / VKM B-1430 / H-43)</name>
    <name type="common">Microscilla tractuosa</name>
    <name type="synonym">Flexibacter tractuosus</name>
    <dbReference type="NCBI Taxonomy" id="643867"/>
    <lineage>
        <taxon>Bacteria</taxon>
        <taxon>Pseudomonadati</taxon>
        <taxon>Bacteroidota</taxon>
        <taxon>Cytophagia</taxon>
        <taxon>Cytophagales</taxon>
        <taxon>Marivirgaceae</taxon>
        <taxon>Marivirga</taxon>
    </lineage>
</organism>
<gene>
    <name evidence="1" type="ordered locus">Ftrac_3510</name>
</gene>
<name>E4TN92_MARTH</name>
<accession>E4TN92</accession>
<dbReference type="RefSeq" id="WP_013455622.1">
    <property type="nucleotide sequence ID" value="NC_014759.1"/>
</dbReference>
<protein>
    <submittedName>
        <fullName evidence="1">Regulatory protein MerR</fullName>
    </submittedName>
</protein>
<dbReference type="STRING" id="643867.Ftrac_3510"/>